<gene>
    <name evidence="1" type="ORF">DYP60_13200</name>
</gene>
<dbReference type="AlphaFoldDB" id="A0A372MD78"/>
<organism evidence="1 2">
    <name type="scientific">Sphaerochaeta halotolerans</name>
    <dbReference type="NCBI Taxonomy" id="2293840"/>
    <lineage>
        <taxon>Bacteria</taxon>
        <taxon>Pseudomonadati</taxon>
        <taxon>Spirochaetota</taxon>
        <taxon>Spirochaetia</taxon>
        <taxon>Spirochaetales</taxon>
        <taxon>Sphaerochaetaceae</taxon>
        <taxon>Sphaerochaeta</taxon>
    </lineage>
</organism>
<dbReference type="Pfam" id="PF14390">
    <property type="entry name" value="DUF4420"/>
    <property type="match status" value="1"/>
</dbReference>
<evidence type="ECO:0000313" key="1">
    <source>
        <dbReference type="EMBL" id="RFU93761.1"/>
    </source>
</evidence>
<keyword evidence="2" id="KW-1185">Reference proteome</keyword>
<reference evidence="1 2" key="2">
    <citation type="submission" date="2018-09" db="EMBL/GenBank/DDBJ databases">
        <title>Genome of Sphaerochaeta halotolerans strain 4-11.</title>
        <authorList>
            <person name="Nazina T.N."/>
            <person name="Sokolova D.S."/>
        </authorList>
    </citation>
    <scope>NUCLEOTIDE SEQUENCE [LARGE SCALE GENOMIC DNA]</scope>
    <source>
        <strain evidence="1 2">4-11</strain>
    </source>
</reference>
<dbReference type="InterPro" id="IPR025534">
    <property type="entry name" value="DUF4420"/>
</dbReference>
<comment type="caution">
    <text evidence="1">The sequence shown here is derived from an EMBL/GenBank/DDBJ whole genome shotgun (WGS) entry which is preliminary data.</text>
</comment>
<reference evidence="2" key="1">
    <citation type="submission" date="2018-08" db="EMBL/GenBank/DDBJ databases">
        <authorList>
            <person name="Grouzdev D.S."/>
            <person name="Krutkina M.S."/>
        </authorList>
    </citation>
    <scope>NUCLEOTIDE SEQUENCE [LARGE SCALE GENOMIC DNA]</scope>
    <source>
        <strain evidence="2">4-11</strain>
    </source>
</reference>
<dbReference type="EMBL" id="QUWK01000020">
    <property type="protein sequence ID" value="RFU93761.1"/>
    <property type="molecule type" value="Genomic_DNA"/>
</dbReference>
<accession>A0A372MD78</accession>
<name>A0A372MD78_9SPIR</name>
<dbReference type="Proteomes" id="UP000264002">
    <property type="component" value="Unassembled WGS sequence"/>
</dbReference>
<sequence length="317" mass="36514">MMNSEIAQTKVFKSWKAKASIKPHSYVSIPETDSGIRWYYGFDEASHNAFRFEVKINYKLSKLYSSSSISVSTYHDGDQVTNILFSLLDDSLRDIFSEVFLDLVESSKHGGTPSEACKCILSEYERWIKLFSAGRKTGLTEIEQRGLFGELYFIEQECDKNHSISDIILNWSGPDFGEVDFVFENAWTEVKTHLIKEDTITIASVGQLDHPNIGSLVVYALNIDEEGRSLNDQYDIVRSLIKSVGNYNLLEKFENILIEFGYLHLPIYEKIHYSVVETREYAVSDSFPKIPRIIKLPNIKTITYKLIIDSLEEWRIR</sequence>
<protein>
    <submittedName>
        <fullName evidence="1">PD-(D/E)XK motif protein</fullName>
    </submittedName>
</protein>
<proteinExistence type="predicted"/>
<evidence type="ECO:0000313" key="2">
    <source>
        <dbReference type="Proteomes" id="UP000264002"/>
    </source>
</evidence>